<dbReference type="Pfam" id="PF00069">
    <property type="entry name" value="Pkinase"/>
    <property type="match status" value="1"/>
</dbReference>
<dbReference type="SMART" id="SM00220">
    <property type="entry name" value="S_TKc"/>
    <property type="match status" value="1"/>
</dbReference>
<evidence type="ECO:0000259" key="6">
    <source>
        <dbReference type="PROSITE" id="PS50011"/>
    </source>
</evidence>
<keyword evidence="3" id="KW-0547">Nucleotide-binding</keyword>
<dbReference type="SUPFAM" id="SSF46565">
    <property type="entry name" value="Chaperone J-domain"/>
    <property type="match status" value="1"/>
</dbReference>
<dbReference type="PANTHER" id="PTHR27003">
    <property type="entry name" value="OS07G0166700 PROTEIN"/>
    <property type="match status" value="1"/>
</dbReference>
<dbReference type="Gene3D" id="1.10.287.110">
    <property type="entry name" value="DnaJ domain"/>
    <property type="match status" value="1"/>
</dbReference>
<reference evidence="7" key="1">
    <citation type="submission" date="2023-04" db="EMBL/GenBank/DDBJ databases">
        <authorList>
            <person name="Vijverberg K."/>
            <person name="Xiong W."/>
            <person name="Schranz E."/>
        </authorList>
    </citation>
    <scope>NUCLEOTIDE SEQUENCE</scope>
</reference>
<dbReference type="InterPro" id="IPR011009">
    <property type="entry name" value="Kinase-like_dom_sf"/>
</dbReference>
<evidence type="ECO:0000313" key="7">
    <source>
        <dbReference type="EMBL" id="CAI9290913.1"/>
    </source>
</evidence>
<dbReference type="GO" id="GO:0004714">
    <property type="term" value="F:transmembrane receptor protein tyrosine kinase activity"/>
    <property type="evidence" value="ECO:0007669"/>
    <property type="project" value="InterPro"/>
</dbReference>
<dbReference type="SUPFAM" id="SSF56112">
    <property type="entry name" value="Protein kinase-like (PK-like)"/>
    <property type="match status" value="1"/>
</dbReference>
<keyword evidence="4" id="KW-0418">Kinase</keyword>
<gene>
    <name evidence="7" type="ORF">LSALG_LOCUS30082</name>
</gene>
<dbReference type="GO" id="GO:0004674">
    <property type="term" value="F:protein serine/threonine kinase activity"/>
    <property type="evidence" value="ECO:0007669"/>
    <property type="project" value="UniProtKB-KW"/>
</dbReference>
<dbReference type="GO" id="GO:0005524">
    <property type="term" value="F:ATP binding"/>
    <property type="evidence" value="ECO:0007669"/>
    <property type="project" value="UniProtKB-KW"/>
</dbReference>
<evidence type="ECO:0000256" key="4">
    <source>
        <dbReference type="ARBA" id="ARBA00022777"/>
    </source>
</evidence>
<dbReference type="GO" id="GO:0009506">
    <property type="term" value="C:plasmodesma"/>
    <property type="evidence" value="ECO:0007669"/>
    <property type="project" value="TreeGrafter"/>
</dbReference>
<evidence type="ECO:0000256" key="5">
    <source>
        <dbReference type="ARBA" id="ARBA00022840"/>
    </source>
</evidence>
<dbReference type="GO" id="GO:0005886">
    <property type="term" value="C:plasma membrane"/>
    <property type="evidence" value="ECO:0007669"/>
    <property type="project" value="TreeGrafter"/>
</dbReference>
<proteinExistence type="predicted"/>
<evidence type="ECO:0000313" key="8">
    <source>
        <dbReference type="Proteomes" id="UP001177003"/>
    </source>
</evidence>
<dbReference type="InterPro" id="IPR036869">
    <property type="entry name" value="J_dom_sf"/>
</dbReference>
<dbReference type="Proteomes" id="UP001177003">
    <property type="component" value="Chromosome 6"/>
</dbReference>
<dbReference type="PANTHER" id="PTHR27003:SF359">
    <property type="entry name" value="SERINE_THREONINE-PROTEIN KINASE UNC-51-RELATED"/>
    <property type="match status" value="1"/>
</dbReference>
<keyword evidence="5" id="KW-0067">ATP-binding</keyword>
<evidence type="ECO:0000256" key="3">
    <source>
        <dbReference type="ARBA" id="ARBA00022741"/>
    </source>
</evidence>
<dbReference type="InterPro" id="IPR000719">
    <property type="entry name" value="Prot_kinase_dom"/>
</dbReference>
<feature type="domain" description="Protein kinase" evidence="6">
    <location>
        <begin position="25"/>
        <end position="301"/>
    </location>
</feature>
<dbReference type="AlphaFoldDB" id="A0AA35ZEX8"/>
<keyword evidence="2" id="KW-0808">Transferase</keyword>
<accession>A0AA35ZEX8</accession>
<dbReference type="Gene3D" id="1.10.510.10">
    <property type="entry name" value="Transferase(Phosphotransferase) domain 1"/>
    <property type="match status" value="1"/>
</dbReference>
<keyword evidence="1" id="KW-0723">Serine/threonine-protein kinase</keyword>
<dbReference type="PROSITE" id="PS00108">
    <property type="entry name" value="PROTEIN_KINASE_ST"/>
    <property type="match status" value="1"/>
</dbReference>
<dbReference type="PROSITE" id="PS50011">
    <property type="entry name" value="PROTEIN_KINASE_DOM"/>
    <property type="match status" value="1"/>
</dbReference>
<protein>
    <recommendedName>
        <fullName evidence="6">Protein kinase domain-containing protein</fullName>
    </recommendedName>
</protein>
<name>A0AA35ZEX8_LACSI</name>
<dbReference type="InterPro" id="IPR008271">
    <property type="entry name" value="Ser/Thr_kinase_AS"/>
</dbReference>
<dbReference type="EMBL" id="OX465082">
    <property type="protein sequence ID" value="CAI9290913.1"/>
    <property type="molecule type" value="Genomic_DNA"/>
</dbReference>
<dbReference type="Gene3D" id="3.30.200.20">
    <property type="entry name" value="Phosphorylase Kinase, domain 1"/>
    <property type="match status" value="1"/>
</dbReference>
<sequence length="469" mass="53947">MSSFLQEFEHLIIPLQTIKDATNNFGEDKFIAEGGYGKVYRGKFLRSEGEIMGAAKRWSLSNKEGDPEFRREIMLLSDNKHENLISLLGFCYENNERILVYEYAPNKSLDFHLQDPNFTWIQRLKVCLGAARGLEYLHNPRRGQRVLHCDIKSANILLDENWNAKIADFGLSKYGPATQNRSYLITQAKGTYGYCDPVFSETMIYTKKSDVYSFGVVLFEVLCSRMCIDFSYNDNRRSLMFLVKESSNELIRDTLLDVTLRQQMAENSFNMFVAIAQQCLETEQTQRPTMELIASKLEAALQYQLIKENPDEAIKRWSTGKEGNFDALLLTLQDILGRGTYGWKPLSTANKVSNRALRKYYQRTVIYFSPDKLQERGASVTEMYICQKVLEILENSRDTTINTTSPDTTINARDKDINKYSRDTTINARDKTINKYSRDTTINALDTAINTNESAAMDFKTLLSLWESR</sequence>
<evidence type="ECO:0000256" key="2">
    <source>
        <dbReference type="ARBA" id="ARBA00022679"/>
    </source>
</evidence>
<dbReference type="FunFam" id="3.30.200.20:FF:000039">
    <property type="entry name" value="receptor-like protein kinase FERONIA"/>
    <property type="match status" value="1"/>
</dbReference>
<organism evidence="7 8">
    <name type="scientific">Lactuca saligna</name>
    <name type="common">Willowleaf lettuce</name>
    <dbReference type="NCBI Taxonomy" id="75948"/>
    <lineage>
        <taxon>Eukaryota</taxon>
        <taxon>Viridiplantae</taxon>
        <taxon>Streptophyta</taxon>
        <taxon>Embryophyta</taxon>
        <taxon>Tracheophyta</taxon>
        <taxon>Spermatophyta</taxon>
        <taxon>Magnoliopsida</taxon>
        <taxon>eudicotyledons</taxon>
        <taxon>Gunneridae</taxon>
        <taxon>Pentapetalae</taxon>
        <taxon>asterids</taxon>
        <taxon>campanulids</taxon>
        <taxon>Asterales</taxon>
        <taxon>Asteraceae</taxon>
        <taxon>Cichorioideae</taxon>
        <taxon>Cichorieae</taxon>
        <taxon>Lactucinae</taxon>
        <taxon>Lactuca</taxon>
    </lineage>
</organism>
<keyword evidence="8" id="KW-1185">Reference proteome</keyword>
<evidence type="ECO:0000256" key="1">
    <source>
        <dbReference type="ARBA" id="ARBA00022527"/>
    </source>
</evidence>
<dbReference type="InterPro" id="IPR045272">
    <property type="entry name" value="ANXUR1/2-like"/>
</dbReference>